<dbReference type="EMBL" id="DWXN01000013">
    <property type="protein sequence ID" value="HJB75718.1"/>
    <property type="molecule type" value="Genomic_DNA"/>
</dbReference>
<reference evidence="2" key="1">
    <citation type="journal article" date="2021" name="PeerJ">
        <title>Extensive microbial diversity within the chicken gut microbiome revealed by metagenomics and culture.</title>
        <authorList>
            <person name="Gilroy R."/>
            <person name="Ravi A."/>
            <person name="Getino M."/>
            <person name="Pursley I."/>
            <person name="Horton D.L."/>
            <person name="Alikhan N.F."/>
            <person name="Baker D."/>
            <person name="Gharbi K."/>
            <person name="Hall N."/>
            <person name="Watson M."/>
            <person name="Adriaenssens E.M."/>
            <person name="Foster-Nyarko E."/>
            <person name="Jarju S."/>
            <person name="Secka A."/>
            <person name="Antonio M."/>
            <person name="Oren A."/>
            <person name="Chaudhuri R.R."/>
            <person name="La Ragione R."/>
            <person name="Hildebrand F."/>
            <person name="Pallen M.J."/>
        </authorList>
    </citation>
    <scope>NUCLEOTIDE SEQUENCE</scope>
    <source>
        <strain evidence="2">CHK188-16595</strain>
    </source>
</reference>
<proteinExistence type="predicted"/>
<gene>
    <name evidence="2" type="ORF">IAA37_08640</name>
</gene>
<evidence type="ECO:0000313" key="3">
    <source>
        <dbReference type="Proteomes" id="UP000823877"/>
    </source>
</evidence>
<feature type="signal peptide" evidence="1">
    <location>
        <begin position="1"/>
        <end position="22"/>
    </location>
</feature>
<accession>A0A9D2S9A6</accession>
<name>A0A9D2S9A6_9FIRM</name>
<sequence>MKKGIALFLSIVLIICCFSACAKTSAEMTQENITATADTVFTALKEFNTEDLETYVSSSTLSVIMSYAKQHEQFAELGRAMFANLTYEITAIDTANKTVTLSVSNKDLAQVAGDFASDLMGKYSTFNLLSNLSSDTWLDSNLSILTEDIDAAPMMSQPAEITVTIQQADDNLVFAFDENAENGVSGGALGAIKSAIGV</sequence>
<organism evidence="2 3">
    <name type="scientific">Candidatus Eubacterium faecale</name>
    <dbReference type="NCBI Taxonomy" id="2838568"/>
    <lineage>
        <taxon>Bacteria</taxon>
        <taxon>Bacillati</taxon>
        <taxon>Bacillota</taxon>
        <taxon>Clostridia</taxon>
        <taxon>Eubacteriales</taxon>
        <taxon>Eubacteriaceae</taxon>
        <taxon>Eubacterium</taxon>
    </lineage>
</organism>
<keyword evidence="1" id="KW-0732">Signal</keyword>
<evidence type="ECO:0008006" key="4">
    <source>
        <dbReference type="Google" id="ProtNLM"/>
    </source>
</evidence>
<evidence type="ECO:0000313" key="2">
    <source>
        <dbReference type="EMBL" id="HJB75718.1"/>
    </source>
</evidence>
<evidence type="ECO:0000256" key="1">
    <source>
        <dbReference type="SAM" id="SignalP"/>
    </source>
</evidence>
<dbReference type="AlphaFoldDB" id="A0A9D2S9A6"/>
<dbReference type="Proteomes" id="UP000823877">
    <property type="component" value="Unassembled WGS sequence"/>
</dbReference>
<reference evidence="2" key="2">
    <citation type="submission" date="2021-04" db="EMBL/GenBank/DDBJ databases">
        <authorList>
            <person name="Gilroy R."/>
        </authorList>
    </citation>
    <scope>NUCLEOTIDE SEQUENCE</scope>
    <source>
        <strain evidence="2">CHK188-16595</strain>
    </source>
</reference>
<protein>
    <recommendedName>
        <fullName evidence="4">DUF5105 domain-containing protein</fullName>
    </recommendedName>
</protein>
<feature type="chain" id="PRO_5039280712" description="DUF5105 domain-containing protein" evidence="1">
    <location>
        <begin position="23"/>
        <end position="198"/>
    </location>
</feature>
<comment type="caution">
    <text evidence="2">The sequence shown here is derived from an EMBL/GenBank/DDBJ whole genome shotgun (WGS) entry which is preliminary data.</text>
</comment>